<name>A0ABQ4PDE0_9GAMM</name>
<reference evidence="1 2" key="1">
    <citation type="submission" date="2021-05" db="EMBL/GenBank/DDBJ databases">
        <title>Molecular characterization for Shewanella algae harboring chromosomal blaOXA-55-like strains isolated from clinical and environment sample.</title>
        <authorList>
            <person name="Ohama Y."/>
            <person name="Aoki K."/>
            <person name="Harada S."/>
            <person name="Moriya K."/>
            <person name="Ishii Y."/>
            <person name="Tateda K."/>
        </authorList>
    </citation>
    <scope>NUCLEOTIDE SEQUENCE [LARGE SCALE GENOMIC DNA]</scope>
    <source>
        <strain evidence="1 2">LMG 23746</strain>
    </source>
</reference>
<comment type="caution">
    <text evidence="1">The sequence shown here is derived from an EMBL/GenBank/DDBJ whole genome shotgun (WGS) entry which is preliminary data.</text>
</comment>
<dbReference type="RefSeq" id="WP_162924183.1">
    <property type="nucleotide sequence ID" value="NZ_BPFB01000013.1"/>
</dbReference>
<evidence type="ECO:0000313" key="2">
    <source>
        <dbReference type="Proteomes" id="UP000761574"/>
    </source>
</evidence>
<dbReference type="Proteomes" id="UP000761574">
    <property type="component" value="Unassembled WGS sequence"/>
</dbReference>
<gene>
    <name evidence="1" type="ORF">TUM4630_13870</name>
</gene>
<keyword evidence="2" id="KW-1185">Reference proteome</keyword>
<protein>
    <submittedName>
        <fullName evidence="1">Uncharacterized protein</fullName>
    </submittedName>
</protein>
<dbReference type="EMBL" id="BPFB01000013">
    <property type="protein sequence ID" value="GIU45541.1"/>
    <property type="molecule type" value="Genomic_DNA"/>
</dbReference>
<evidence type="ECO:0000313" key="1">
    <source>
        <dbReference type="EMBL" id="GIU45541.1"/>
    </source>
</evidence>
<accession>A0ABQ4PDE0</accession>
<proteinExistence type="predicted"/>
<sequence>MQLSNARRWARLCEQQAELVERLSTTFPERKQHHEQLGQEWRLLADKIRNGESPKLTD</sequence>
<organism evidence="1 2">
    <name type="scientific">Shewanella algidipiscicola</name>
    <dbReference type="NCBI Taxonomy" id="614070"/>
    <lineage>
        <taxon>Bacteria</taxon>
        <taxon>Pseudomonadati</taxon>
        <taxon>Pseudomonadota</taxon>
        <taxon>Gammaproteobacteria</taxon>
        <taxon>Alteromonadales</taxon>
        <taxon>Shewanellaceae</taxon>
        <taxon>Shewanella</taxon>
    </lineage>
</organism>